<name>A0A6G1BX65_9ORYZ</name>
<dbReference type="EMBL" id="SPHZ02000011">
    <property type="protein sequence ID" value="KAF0892599.1"/>
    <property type="molecule type" value="Genomic_DNA"/>
</dbReference>
<sequence length="88" mass="8405">MGGSGHSGLGSVGDGLVRGGDKRERQRGGCSNLGSGEDGCGKDGSTTLGLASGGDGGLGSIGSCHGRDGSTAPGHECGSDDASSIYKY</sequence>
<dbReference type="AlphaFoldDB" id="A0A6G1BX65"/>
<proteinExistence type="predicted"/>
<dbReference type="Proteomes" id="UP000479710">
    <property type="component" value="Unassembled WGS sequence"/>
</dbReference>
<reference evidence="2 3" key="1">
    <citation type="submission" date="2019-11" db="EMBL/GenBank/DDBJ databases">
        <title>Whole genome sequence of Oryza granulata.</title>
        <authorList>
            <person name="Li W."/>
        </authorList>
    </citation>
    <scope>NUCLEOTIDE SEQUENCE [LARGE SCALE GENOMIC DNA]</scope>
    <source>
        <strain evidence="3">cv. Menghai</strain>
        <tissue evidence="2">Leaf</tissue>
    </source>
</reference>
<evidence type="ECO:0000313" key="2">
    <source>
        <dbReference type="EMBL" id="KAF0892599.1"/>
    </source>
</evidence>
<feature type="compositionally biased region" description="Gly residues" evidence="1">
    <location>
        <begin position="51"/>
        <end position="60"/>
    </location>
</feature>
<gene>
    <name evidence="2" type="ORF">E2562_016887</name>
</gene>
<organism evidence="2 3">
    <name type="scientific">Oryza meyeriana var. granulata</name>
    <dbReference type="NCBI Taxonomy" id="110450"/>
    <lineage>
        <taxon>Eukaryota</taxon>
        <taxon>Viridiplantae</taxon>
        <taxon>Streptophyta</taxon>
        <taxon>Embryophyta</taxon>
        <taxon>Tracheophyta</taxon>
        <taxon>Spermatophyta</taxon>
        <taxon>Magnoliopsida</taxon>
        <taxon>Liliopsida</taxon>
        <taxon>Poales</taxon>
        <taxon>Poaceae</taxon>
        <taxon>BOP clade</taxon>
        <taxon>Oryzoideae</taxon>
        <taxon>Oryzeae</taxon>
        <taxon>Oryzinae</taxon>
        <taxon>Oryza</taxon>
        <taxon>Oryza meyeriana</taxon>
    </lineage>
</organism>
<feature type="compositionally biased region" description="Gly residues" evidence="1">
    <location>
        <begin position="1"/>
        <end position="18"/>
    </location>
</feature>
<keyword evidence="3" id="KW-1185">Reference proteome</keyword>
<evidence type="ECO:0000256" key="1">
    <source>
        <dbReference type="SAM" id="MobiDB-lite"/>
    </source>
</evidence>
<protein>
    <submittedName>
        <fullName evidence="2">Uncharacterized protein</fullName>
    </submittedName>
</protein>
<accession>A0A6G1BX65</accession>
<comment type="caution">
    <text evidence="2">The sequence shown here is derived from an EMBL/GenBank/DDBJ whole genome shotgun (WGS) entry which is preliminary data.</text>
</comment>
<feature type="region of interest" description="Disordered" evidence="1">
    <location>
        <begin position="1"/>
        <end position="88"/>
    </location>
</feature>
<evidence type="ECO:0000313" key="3">
    <source>
        <dbReference type="Proteomes" id="UP000479710"/>
    </source>
</evidence>